<dbReference type="PANTHER" id="PTHR39430:SF1">
    <property type="entry name" value="PROTEASE"/>
    <property type="match status" value="1"/>
</dbReference>
<dbReference type="InterPro" id="IPR003675">
    <property type="entry name" value="Rce1/LyrA-like_dom"/>
</dbReference>
<dbReference type="GO" id="GO:0006508">
    <property type="term" value="P:proteolysis"/>
    <property type="evidence" value="ECO:0007669"/>
    <property type="project" value="UniProtKB-KW"/>
</dbReference>
<keyword evidence="1" id="KW-0472">Membrane</keyword>
<organism evidence="3 4">
    <name type="scientific">Rubrobacter marinus</name>
    <dbReference type="NCBI Taxonomy" id="2653852"/>
    <lineage>
        <taxon>Bacteria</taxon>
        <taxon>Bacillati</taxon>
        <taxon>Actinomycetota</taxon>
        <taxon>Rubrobacteria</taxon>
        <taxon>Rubrobacterales</taxon>
        <taxon>Rubrobacteraceae</taxon>
        <taxon>Rubrobacter</taxon>
    </lineage>
</organism>
<accession>A0A6G8PUX1</accession>
<dbReference type="RefSeq" id="WP_166395503.1">
    <property type="nucleotide sequence ID" value="NZ_CP045121.1"/>
</dbReference>
<protein>
    <submittedName>
        <fullName evidence="3">CPBP family intramembrane metalloprotease</fullName>
    </submittedName>
</protein>
<feature type="transmembrane region" description="Helical" evidence="1">
    <location>
        <begin position="188"/>
        <end position="207"/>
    </location>
</feature>
<feature type="transmembrane region" description="Helical" evidence="1">
    <location>
        <begin position="147"/>
        <end position="167"/>
    </location>
</feature>
<keyword evidence="3" id="KW-0645">Protease</keyword>
<dbReference type="PANTHER" id="PTHR39430">
    <property type="entry name" value="MEMBRANE-ASSOCIATED PROTEASE-RELATED"/>
    <property type="match status" value="1"/>
</dbReference>
<feature type="transmembrane region" description="Helical" evidence="1">
    <location>
        <begin position="288"/>
        <end position="307"/>
    </location>
</feature>
<sequence>MGFFVNEHERRPRAPWRLLFQVFVYFAVQLAFGVLALAVLALASGGSSEPPGGGIGLGSSPLALVLGGLLSLVAALVSVWLAGRFLDRRPFSGFGLGLSREWWIDLGFGLLLGAVLMTSIFLVELAAGWVRITGTFATGGGTSSFPLAILAPLVLFLCVGFGEELVSRGYQLKNMAEGLDYPGIGPRGAILLAWVLSSSVFGLAHLANPGSSLVSTINIAFAGLLLGVGYVLTGRLAIPIGLHITWNFFQGNVFGFPVSGMDDIGASFIEISQGGPTFLTGGPFGPEAGLVDIVASVAGSLLIVLWVRLRSGKATLQTSIAEPPVRKHAVS</sequence>
<name>A0A6G8PUX1_9ACTN</name>
<evidence type="ECO:0000313" key="3">
    <source>
        <dbReference type="EMBL" id="QIN77825.1"/>
    </source>
</evidence>
<proteinExistence type="predicted"/>
<feature type="transmembrane region" description="Helical" evidence="1">
    <location>
        <begin position="213"/>
        <end position="233"/>
    </location>
</feature>
<dbReference type="GO" id="GO:0080120">
    <property type="term" value="P:CAAX-box protein maturation"/>
    <property type="evidence" value="ECO:0007669"/>
    <property type="project" value="UniProtKB-ARBA"/>
</dbReference>
<evidence type="ECO:0000313" key="4">
    <source>
        <dbReference type="Proteomes" id="UP000502706"/>
    </source>
</evidence>
<dbReference type="GO" id="GO:0004175">
    <property type="term" value="F:endopeptidase activity"/>
    <property type="evidence" value="ECO:0007669"/>
    <property type="project" value="UniProtKB-ARBA"/>
</dbReference>
<feature type="transmembrane region" description="Helical" evidence="1">
    <location>
        <begin position="102"/>
        <end position="127"/>
    </location>
</feature>
<feature type="transmembrane region" description="Helical" evidence="1">
    <location>
        <begin position="240"/>
        <end position="258"/>
    </location>
</feature>
<keyword evidence="3" id="KW-0378">Hydrolase</keyword>
<keyword evidence="1" id="KW-0812">Transmembrane</keyword>
<feature type="transmembrane region" description="Helical" evidence="1">
    <location>
        <begin position="62"/>
        <end position="82"/>
    </location>
</feature>
<keyword evidence="1" id="KW-1133">Transmembrane helix</keyword>
<evidence type="ECO:0000259" key="2">
    <source>
        <dbReference type="Pfam" id="PF02517"/>
    </source>
</evidence>
<dbReference type="Pfam" id="PF02517">
    <property type="entry name" value="Rce1-like"/>
    <property type="match status" value="1"/>
</dbReference>
<dbReference type="KEGG" id="rmar:GBA65_04040"/>
<keyword evidence="3" id="KW-0482">Metalloprotease</keyword>
<dbReference type="GO" id="GO:0008237">
    <property type="term" value="F:metallopeptidase activity"/>
    <property type="evidence" value="ECO:0007669"/>
    <property type="project" value="UniProtKB-KW"/>
</dbReference>
<feature type="transmembrane region" description="Helical" evidence="1">
    <location>
        <begin position="18"/>
        <end position="42"/>
    </location>
</feature>
<evidence type="ECO:0000256" key="1">
    <source>
        <dbReference type="SAM" id="Phobius"/>
    </source>
</evidence>
<feature type="domain" description="CAAX prenyl protease 2/Lysostaphin resistance protein A-like" evidence="2">
    <location>
        <begin position="148"/>
        <end position="249"/>
    </location>
</feature>
<dbReference type="EMBL" id="CP045121">
    <property type="protein sequence ID" value="QIN77825.1"/>
    <property type="molecule type" value="Genomic_DNA"/>
</dbReference>
<keyword evidence="4" id="KW-1185">Reference proteome</keyword>
<dbReference type="AlphaFoldDB" id="A0A6G8PUX1"/>
<dbReference type="Proteomes" id="UP000502706">
    <property type="component" value="Chromosome"/>
</dbReference>
<reference evidence="3 4" key="1">
    <citation type="submission" date="2019-10" db="EMBL/GenBank/DDBJ databases">
        <title>Rubrobacter sp nov SCSIO 52915 isolated from a deep-sea sediment in the South China Sea.</title>
        <authorList>
            <person name="Chen R.W."/>
        </authorList>
    </citation>
    <scope>NUCLEOTIDE SEQUENCE [LARGE SCALE GENOMIC DNA]</scope>
    <source>
        <strain evidence="3 4">SCSIO 52915</strain>
    </source>
</reference>
<gene>
    <name evidence="3" type="ORF">GBA65_04040</name>
</gene>